<dbReference type="SUPFAM" id="SSF53850">
    <property type="entry name" value="Periplasmic binding protein-like II"/>
    <property type="match status" value="1"/>
</dbReference>
<dbReference type="PATRIC" id="fig|933944.5.peg.1693"/>
<evidence type="ECO:0000256" key="4">
    <source>
        <dbReference type="ARBA" id="ARBA00023139"/>
    </source>
</evidence>
<keyword evidence="1" id="KW-1003">Cell membrane</keyword>
<dbReference type="STRING" id="933944.AN215_04820"/>
<keyword evidence="8" id="KW-1185">Reference proteome</keyword>
<dbReference type="OrthoDB" id="2515046at2"/>
<evidence type="ECO:0000256" key="5">
    <source>
        <dbReference type="ARBA" id="ARBA00023288"/>
    </source>
</evidence>
<dbReference type="InterPro" id="IPR006059">
    <property type="entry name" value="SBP"/>
</dbReference>
<protein>
    <submittedName>
        <fullName evidence="7">ABC transporter substrate-binding protein</fullName>
    </submittedName>
</protein>
<dbReference type="PANTHER" id="PTHR43649:SF33">
    <property type="entry name" value="POLYGALACTURONAN_RHAMNOGALACTURONAN-BINDING PROTEIN YTCQ"/>
    <property type="match status" value="1"/>
</dbReference>
<dbReference type="PROSITE" id="PS51318">
    <property type="entry name" value="TAT"/>
    <property type="match status" value="1"/>
</dbReference>
<dbReference type="AlphaFoldDB" id="A0A1E7JSG2"/>
<feature type="chain" id="PRO_5038682518" evidence="6">
    <location>
        <begin position="22"/>
        <end position="441"/>
    </location>
</feature>
<reference evidence="7 8" key="1">
    <citation type="journal article" date="2016" name="Front. Microbiol.">
        <title>Comparative Genomics Analysis of Streptomyces Species Reveals Their Adaptation to the Marine Environment and Their Diversity at the Genomic Level.</title>
        <authorList>
            <person name="Tian X."/>
            <person name="Zhang Z."/>
            <person name="Yang T."/>
            <person name="Chen M."/>
            <person name="Li J."/>
            <person name="Chen F."/>
            <person name="Yang J."/>
            <person name="Li W."/>
            <person name="Zhang B."/>
            <person name="Zhang Z."/>
            <person name="Wu J."/>
            <person name="Zhang C."/>
            <person name="Long L."/>
            <person name="Xiao J."/>
        </authorList>
    </citation>
    <scope>NUCLEOTIDE SEQUENCE [LARGE SCALE GENOMIC DNA]</scope>
    <source>
        <strain evidence="7 8">SCSIO 10390</strain>
    </source>
</reference>
<name>A0A1E7JSG2_9ACTN</name>
<evidence type="ECO:0000256" key="6">
    <source>
        <dbReference type="SAM" id="SignalP"/>
    </source>
</evidence>
<dbReference type="EMBL" id="LJGT01000037">
    <property type="protein sequence ID" value="OEU91819.1"/>
    <property type="molecule type" value="Genomic_DNA"/>
</dbReference>
<dbReference type="InterPro" id="IPR006311">
    <property type="entry name" value="TAT_signal"/>
</dbReference>
<keyword evidence="5" id="KW-0449">Lipoprotein</keyword>
<organism evidence="7 8">
    <name type="scientific">Streptomyces abyssalis</name>
    <dbReference type="NCBI Taxonomy" id="933944"/>
    <lineage>
        <taxon>Bacteria</taxon>
        <taxon>Bacillati</taxon>
        <taxon>Actinomycetota</taxon>
        <taxon>Actinomycetes</taxon>
        <taxon>Kitasatosporales</taxon>
        <taxon>Streptomycetaceae</taxon>
        <taxon>Streptomyces</taxon>
    </lineage>
</organism>
<sequence length="441" mass="48710">MPVRRKVLSWGAAAAATPLLAACGESAGAARLTKQAPRRDGKKVELVFWTWVPLQKSVALWNKTHPDVHVELQIVPNGLNGGYQKMHSSLKAGSPPDLAQVEYHTIPEFLLVNGLTNLSKYGVDKLKDQYVDWQWNQGVFDGQLRAMPQASGPMGFYYRKDIFERCGAEVPGTWDEFRQAAIKIKKRGGGSRITTFAPNSALWFASFSWQRGARWIRTEGDTWIVDIDSELSREVADFWDGLLRDELVLPMADLQSGWYRAAQTGRMASWPGPHWGDALLRGNAPGTKGKWRVTTLPQWEKGDNASANQGGSATAVLQGSRHPAEAIEFAHWLNTDAKSIDLLVEAGYGWPAARIDLGESALGKPDPFFGGQHYNEVFQESDSNVDTSWKWAPTTSQSFEHIKDAMGRVAAGNGTLVDALGDIQGRFLDDFRAKGLKVRSA</sequence>
<dbReference type="Pfam" id="PF01547">
    <property type="entry name" value="SBP_bac_1"/>
    <property type="match status" value="1"/>
</dbReference>
<dbReference type="PROSITE" id="PS51257">
    <property type="entry name" value="PROKAR_LIPOPROTEIN"/>
    <property type="match status" value="1"/>
</dbReference>
<dbReference type="Gene3D" id="3.40.190.10">
    <property type="entry name" value="Periplasmic binding protein-like II"/>
    <property type="match status" value="3"/>
</dbReference>
<evidence type="ECO:0000256" key="3">
    <source>
        <dbReference type="ARBA" id="ARBA00023136"/>
    </source>
</evidence>
<comment type="caution">
    <text evidence="7">The sequence shown here is derived from an EMBL/GenBank/DDBJ whole genome shotgun (WGS) entry which is preliminary data.</text>
</comment>
<evidence type="ECO:0000256" key="2">
    <source>
        <dbReference type="ARBA" id="ARBA00022729"/>
    </source>
</evidence>
<keyword evidence="3" id="KW-0472">Membrane</keyword>
<feature type="signal peptide" evidence="6">
    <location>
        <begin position="1"/>
        <end position="21"/>
    </location>
</feature>
<gene>
    <name evidence="7" type="ORF">AN215_04820</name>
</gene>
<dbReference type="PANTHER" id="PTHR43649">
    <property type="entry name" value="ARABINOSE-BINDING PROTEIN-RELATED"/>
    <property type="match status" value="1"/>
</dbReference>
<evidence type="ECO:0000313" key="8">
    <source>
        <dbReference type="Proteomes" id="UP000176087"/>
    </source>
</evidence>
<evidence type="ECO:0000313" key="7">
    <source>
        <dbReference type="EMBL" id="OEU91819.1"/>
    </source>
</evidence>
<keyword evidence="4" id="KW-0564">Palmitate</keyword>
<accession>A0A1E7JSG2</accession>
<dbReference type="Proteomes" id="UP000176087">
    <property type="component" value="Unassembled WGS sequence"/>
</dbReference>
<evidence type="ECO:0000256" key="1">
    <source>
        <dbReference type="ARBA" id="ARBA00022475"/>
    </source>
</evidence>
<dbReference type="InterPro" id="IPR050490">
    <property type="entry name" value="Bact_solute-bd_prot1"/>
</dbReference>
<keyword evidence="2 6" id="KW-0732">Signal</keyword>
<proteinExistence type="predicted"/>
<dbReference type="RefSeq" id="WP_070010053.1">
    <property type="nucleotide sequence ID" value="NZ_LJGS01000038.1"/>
</dbReference>